<proteinExistence type="predicted"/>
<reference evidence="1 2" key="1">
    <citation type="submission" date="2021-02" db="EMBL/GenBank/DDBJ databases">
        <title>A novel species of genus Amphritea isolated from a fishpond in China.</title>
        <authorList>
            <person name="Lu H."/>
        </authorList>
    </citation>
    <scope>NUCLEOTIDE SEQUENCE [LARGE SCALE GENOMIC DNA]</scope>
    <source>
        <strain evidence="1 2">RP18W</strain>
    </source>
</reference>
<protein>
    <recommendedName>
        <fullName evidence="3">Sulfotransferase family protein</fullName>
    </recommendedName>
</protein>
<evidence type="ECO:0000313" key="1">
    <source>
        <dbReference type="EMBL" id="MBN0987013.1"/>
    </source>
</evidence>
<dbReference type="EMBL" id="JAFFZP010000007">
    <property type="protein sequence ID" value="MBN0987013.1"/>
    <property type="molecule type" value="Genomic_DNA"/>
</dbReference>
<dbReference type="Proteomes" id="UP000760472">
    <property type="component" value="Unassembled WGS sequence"/>
</dbReference>
<dbReference type="Pfam" id="PF03567">
    <property type="entry name" value="Sulfotransfer_2"/>
    <property type="match status" value="1"/>
</dbReference>
<gene>
    <name evidence="1" type="ORF">JW498_06555</name>
</gene>
<accession>A0ABS2W637</accession>
<evidence type="ECO:0000313" key="2">
    <source>
        <dbReference type="Proteomes" id="UP000760472"/>
    </source>
</evidence>
<evidence type="ECO:0008006" key="3">
    <source>
        <dbReference type="Google" id="ProtNLM"/>
    </source>
</evidence>
<sequence>MYNLIHVHVGKCAGSSINQALNKSRICFSELHCGDADSKLKSHLDNDDGANVYLISARDPIKRFVSAFNWDKFEKIINKKSNNPYWKNIYETFCSVNHLVESLGSGDEYGRLADFALKNSQLHMQLGLSWYIPVEVLEKLPVGRTFLVRTESLLCDFNLFLQEFYPGKSMFEQMPKDKDSSGFLDCIGIDNPKYLSAESELKLRKYLDDDYKILNHLIGLNQAYKL</sequence>
<name>A0ABS2W637_9GAMM</name>
<organism evidence="1 2">
    <name type="scientific">Amphritea pacifica</name>
    <dbReference type="NCBI Taxonomy" id="2811233"/>
    <lineage>
        <taxon>Bacteria</taxon>
        <taxon>Pseudomonadati</taxon>
        <taxon>Pseudomonadota</taxon>
        <taxon>Gammaproteobacteria</taxon>
        <taxon>Oceanospirillales</taxon>
        <taxon>Oceanospirillaceae</taxon>
        <taxon>Amphritea</taxon>
    </lineage>
</organism>
<keyword evidence="2" id="KW-1185">Reference proteome</keyword>
<comment type="caution">
    <text evidence="1">The sequence shown here is derived from an EMBL/GenBank/DDBJ whole genome shotgun (WGS) entry which is preliminary data.</text>
</comment>
<dbReference type="RefSeq" id="WP_205213216.1">
    <property type="nucleotide sequence ID" value="NZ_JAFFZP010000007.1"/>
</dbReference>
<dbReference type="InterPro" id="IPR005331">
    <property type="entry name" value="Sulfotransferase"/>
</dbReference>